<gene>
    <name evidence="7" type="ORF">LARV_03753</name>
</gene>
<dbReference type="Proteomes" id="UP000055060">
    <property type="component" value="Unassembled WGS sequence"/>
</dbReference>
<evidence type="ECO:0000256" key="5">
    <source>
        <dbReference type="ARBA" id="ARBA00023136"/>
    </source>
</evidence>
<proteinExistence type="predicted"/>
<keyword evidence="5" id="KW-0472">Membrane</keyword>
<dbReference type="OrthoDB" id="136560at2"/>
<dbReference type="AlphaFoldDB" id="A0A0K8MXG7"/>
<reference evidence="7" key="1">
    <citation type="submission" date="2015-07" db="EMBL/GenBank/DDBJ databases">
        <title>Draft Genome Sequences of Anaerolinea thermolimosa IMO-1, Bellilinea caldifistulae GOMI-1, Leptolinea tardivitalis YMTK-2, Levilinea saccharolytica KIBI-1,Longilinea arvoryzae KOME-1, Previously Described as Members of the Anaerolineaceae (Chloroflexi).</title>
        <authorList>
            <person name="Sekiguchi Y."/>
            <person name="Ohashi A."/>
            <person name="Matsuura N."/>
            <person name="Tourlousse M.D."/>
        </authorList>
    </citation>
    <scope>NUCLEOTIDE SEQUENCE [LARGE SCALE GENOMIC DNA]</scope>
    <source>
        <strain evidence="7">KOME-1</strain>
    </source>
</reference>
<dbReference type="GO" id="GO:0016020">
    <property type="term" value="C:membrane"/>
    <property type="evidence" value="ECO:0007669"/>
    <property type="project" value="UniProtKB-SubCell"/>
</dbReference>
<evidence type="ECO:0000256" key="3">
    <source>
        <dbReference type="ARBA" id="ARBA00022729"/>
    </source>
</evidence>
<accession>A0A0K8MXG7</accession>
<comment type="subcellular location">
    <subcellularLocation>
        <location evidence="1">Membrane</location>
        <topology evidence="1">Single-pass membrane protein</topology>
    </subcellularLocation>
</comment>
<dbReference type="InterPro" id="IPR045232">
    <property type="entry name" value="FAM234"/>
</dbReference>
<name>A0A0K8MXG7_9CHLR</name>
<evidence type="ECO:0000256" key="6">
    <source>
        <dbReference type="SAM" id="SignalP"/>
    </source>
</evidence>
<evidence type="ECO:0000256" key="4">
    <source>
        <dbReference type="ARBA" id="ARBA00022989"/>
    </source>
</evidence>
<evidence type="ECO:0000313" key="7">
    <source>
        <dbReference type="EMBL" id="GAP15958.1"/>
    </source>
</evidence>
<feature type="signal peptide" evidence="6">
    <location>
        <begin position="1"/>
        <end position="25"/>
    </location>
</feature>
<organism evidence="7">
    <name type="scientific">Longilinea arvoryzae</name>
    <dbReference type="NCBI Taxonomy" id="360412"/>
    <lineage>
        <taxon>Bacteria</taxon>
        <taxon>Bacillati</taxon>
        <taxon>Chloroflexota</taxon>
        <taxon>Anaerolineae</taxon>
        <taxon>Anaerolineales</taxon>
        <taxon>Anaerolineaceae</taxon>
        <taxon>Longilinea</taxon>
    </lineage>
</organism>
<sequence length="538" mass="57599">MRKKLTIGFFILVLSLAIGSISVSAADGTTTVYLPLVSGGGAAPAAVLKWSYGGCYASWCETGWYSSPAVLDIDADGINEILASAYSVWALEGQNGALDWRVGDTSQRTWPGVVVADLDRDGQSEIVVAQAGGRVTAYRPNGSVKWQKEPSGGTGEFRGLLVTDLDGNGSALEVIVTRAYGSAINTWVLDANGNTRAGWPQLPNDTYGYAWGVYNANAAAGDISGDSRLELIVPSDMHYINAFEPNGSALPANATIDPGKYWGQVGVWESILPEKRGWGACDGTRAESYRSNFADGPAAIADLDSNGTREVVVTGNMYDCSLESTPSRYIALYIFNADRSRFNTGGYDWTTIPVDTGAPISEDYNVIETAQPNPVIADLDGDGRQEILFASYDGRLHAFWLDKTEHGDWPYSVYNASEGIYRFASEPVVADLYNDGTAEVIFTSWTQIGSNQYGRLHILDSNGNSLFQTNLPAPRSSSATWNGGLAAPTLANVDADADLEVVINTATSGVVVYDLPGTSAARILWGTGRGSYRRDAVR</sequence>
<keyword evidence="3 6" id="KW-0732">Signal</keyword>
<dbReference type="STRING" id="360412.LARV_03753"/>
<dbReference type="SUPFAM" id="SSF69318">
    <property type="entry name" value="Integrin alpha N-terminal domain"/>
    <property type="match status" value="2"/>
</dbReference>
<dbReference type="InterPro" id="IPR028994">
    <property type="entry name" value="Integrin_alpha_N"/>
</dbReference>
<dbReference type="RefSeq" id="WP_075075356.1">
    <property type="nucleotide sequence ID" value="NZ_DF967973.1"/>
</dbReference>
<dbReference type="Gene3D" id="2.130.10.130">
    <property type="entry name" value="Integrin alpha, N-terminal"/>
    <property type="match status" value="1"/>
</dbReference>
<dbReference type="EMBL" id="DF967973">
    <property type="protein sequence ID" value="GAP15958.1"/>
    <property type="molecule type" value="Genomic_DNA"/>
</dbReference>
<keyword evidence="2" id="KW-0812">Transmembrane</keyword>
<evidence type="ECO:0000256" key="1">
    <source>
        <dbReference type="ARBA" id="ARBA00004167"/>
    </source>
</evidence>
<evidence type="ECO:0000256" key="2">
    <source>
        <dbReference type="ARBA" id="ARBA00022692"/>
    </source>
</evidence>
<keyword evidence="8" id="KW-1185">Reference proteome</keyword>
<feature type="chain" id="PRO_5005512953" evidence="6">
    <location>
        <begin position="26"/>
        <end position="538"/>
    </location>
</feature>
<dbReference type="PANTHER" id="PTHR21419">
    <property type="match status" value="1"/>
</dbReference>
<evidence type="ECO:0000313" key="8">
    <source>
        <dbReference type="Proteomes" id="UP000055060"/>
    </source>
</evidence>
<dbReference type="InterPro" id="IPR013517">
    <property type="entry name" value="FG-GAP"/>
</dbReference>
<dbReference type="Pfam" id="PF13517">
    <property type="entry name" value="FG-GAP_3"/>
    <property type="match status" value="1"/>
</dbReference>
<keyword evidence="4" id="KW-1133">Transmembrane helix</keyword>
<dbReference type="PANTHER" id="PTHR21419:SF30">
    <property type="entry name" value="IG-LIKE DOMAIN-CONTAINING PROTEIN"/>
    <property type="match status" value="1"/>
</dbReference>
<protein>
    <submittedName>
        <fullName evidence="7">Protein containg repeat domain</fullName>
    </submittedName>
</protein>